<evidence type="ECO:0000313" key="2">
    <source>
        <dbReference type="Proteomes" id="UP001174229"/>
    </source>
</evidence>
<evidence type="ECO:0000313" key="1">
    <source>
        <dbReference type="EMBL" id="MDK7392551.1"/>
    </source>
</evidence>
<reference evidence="1" key="1">
    <citation type="submission" date="2022-11" db="EMBL/GenBank/DDBJ databases">
        <title>WGS-based characterization of Bacillus cereus isolated from food &amp; feed additives.</title>
        <authorList>
            <person name="Bogaerts B."/>
            <person name="Fraiture M.-A."/>
            <person name="Roosens N.H.C."/>
            <person name="De Keersmaecker S.C.J."/>
            <person name="Vanneste K."/>
        </authorList>
    </citation>
    <scope>NUCLEOTIDE SEQUENCE</scope>
    <source>
        <strain evidence="1">74.2</strain>
    </source>
</reference>
<accession>A0AAW6YVC2</accession>
<protein>
    <submittedName>
        <fullName evidence="1">DUF3139 domain-containing protein</fullName>
    </submittedName>
</protein>
<dbReference type="InterPro" id="IPR021486">
    <property type="entry name" value="DUF3139"/>
</dbReference>
<comment type="caution">
    <text evidence="1">The sequence shown here is derived from an EMBL/GenBank/DDBJ whole genome shotgun (WGS) entry which is preliminary data.</text>
</comment>
<sequence>MKKIIFIVLLLISLSANVKVFLLDKYIFVGEQVKREEAILATMWHLQEKGYKESDISYIKPAFYSKIGSYGMNVQFKDEPNEAYTYRVSKDAKTNKVAVHQDSNEPGGMGGSIKSLNKERKTTDGIRLQSFFF</sequence>
<dbReference type="Pfam" id="PF11337">
    <property type="entry name" value="DUF3139"/>
    <property type="match status" value="1"/>
</dbReference>
<organism evidence="1 2">
    <name type="scientific">Bacillus pacificus</name>
    <dbReference type="NCBI Taxonomy" id="2026187"/>
    <lineage>
        <taxon>Bacteria</taxon>
        <taxon>Bacillati</taxon>
        <taxon>Bacillota</taxon>
        <taxon>Bacilli</taxon>
        <taxon>Bacillales</taxon>
        <taxon>Bacillaceae</taxon>
        <taxon>Bacillus</taxon>
        <taxon>Bacillus cereus group</taxon>
    </lineage>
</organism>
<name>A0AAW6YVC2_9BACI</name>
<proteinExistence type="predicted"/>
<dbReference type="EMBL" id="JAPNPE010000005">
    <property type="protein sequence ID" value="MDK7392551.1"/>
    <property type="molecule type" value="Genomic_DNA"/>
</dbReference>
<dbReference type="Proteomes" id="UP001174229">
    <property type="component" value="Unassembled WGS sequence"/>
</dbReference>
<dbReference type="AlphaFoldDB" id="A0AAW6YVC2"/>
<gene>
    <name evidence="1" type="ORF">OWO78_14055</name>
</gene>